<evidence type="ECO:0000256" key="2">
    <source>
        <dbReference type="ARBA" id="ARBA00022475"/>
    </source>
</evidence>
<dbReference type="RefSeq" id="WP_183197788.1">
    <property type="nucleotide sequence ID" value="NZ_JACIEK010000001.1"/>
</dbReference>
<dbReference type="InterPro" id="IPR036938">
    <property type="entry name" value="PAP2/HPO_sf"/>
</dbReference>
<dbReference type="PANTHER" id="PTHR14969:SF62">
    <property type="entry name" value="DECAPRENYLPHOSPHORYL-5-PHOSPHORIBOSE PHOSPHATASE RV3807C-RELATED"/>
    <property type="match status" value="1"/>
</dbReference>
<evidence type="ECO:0000313" key="9">
    <source>
        <dbReference type="EMBL" id="MBB3996831.1"/>
    </source>
</evidence>
<organism evidence="9 10">
    <name type="scientific">Aureimonas pseudogalii</name>
    <dbReference type="NCBI Taxonomy" id="1744844"/>
    <lineage>
        <taxon>Bacteria</taxon>
        <taxon>Pseudomonadati</taxon>
        <taxon>Pseudomonadota</taxon>
        <taxon>Alphaproteobacteria</taxon>
        <taxon>Hyphomicrobiales</taxon>
        <taxon>Aurantimonadaceae</taxon>
        <taxon>Aureimonas</taxon>
    </lineage>
</organism>
<dbReference type="SUPFAM" id="SSF48317">
    <property type="entry name" value="Acid phosphatase/Vanadium-dependent haloperoxidase"/>
    <property type="match status" value="1"/>
</dbReference>
<keyword evidence="5 7" id="KW-1133">Transmembrane helix</keyword>
<dbReference type="Pfam" id="PF01569">
    <property type="entry name" value="PAP2"/>
    <property type="match status" value="1"/>
</dbReference>
<evidence type="ECO:0000313" key="10">
    <source>
        <dbReference type="Proteomes" id="UP000542776"/>
    </source>
</evidence>
<dbReference type="GO" id="GO:0005886">
    <property type="term" value="C:plasma membrane"/>
    <property type="evidence" value="ECO:0007669"/>
    <property type="project" value="UniProtKB-SubCell"/>
</dbReference>
<dbReference type="SMART" id="SM00014">
    <property type="entry name" value="acidPPc"/>
    <property type="match status" value="1"/>
</dbReference>
<dbReference type="Gene3D" id="1.20.144.10">
    <property type="entry name" value="Phosphatidic acid phosphatase type 2/haloperoxidase"/>
    <property type="match status" value="1"/>
</dbReference>
<accession>A0A7W6E8Q8</accession>
<evidence type="ECO:0000256" key="5">
    <source>
        <dbReference type="ARBA" id="ARBA00022989"/>
    </source>
</evidence>
<dbReference type="GO" id="GO:0050380">
    <property type="term" value="F:undecaprenyl-diphosphatase activity"/>
    <property type="evidence" value="ECO:0007669"/>
    <property type="project" value="UniProtKB-EC"/>
</dbReference>
<dbReference type="EMBL" id="JACIEK010000001">
    <property type="protein sequence ID" value="MBB3996831.1"/>
    <property type="molecule type" value="Genomic_DNA"/>
</dbReference>
<protein>
    <submittedName>
        <fullName evidence="9">Undecaprenyl-diphosphatase</fullName>
        <ecNumber evidence="9">3.6.1.27</ecNumber>
    </submittedName>
</protein>
<feature type="domain" description="Phosphatidic acid phosphatase type 2/haloperoxidase" evidence="8">
    <location>
        <begin position="75"/>
        <end position="189"/>
    </location>
</feature>
<keyword evidence="2" id="KW-1003">Cell membrane</keyword>
<evidence type="ECO:0000256" key="7">
    <source>
        <dbReference type="SAM" id="Phobius"/>
    </source>
</evidence>
<evidence type="ECO:0000259" key="8">
    <source>
        <dbReference type="SMART" id="SM00014"/>
    </source>
</evidence>
<keyword evidence="4 9" id="KW-0378">Hydrolase</keyword>
<keyword evidence="6 7" id="KW-0472">Membrane</keyword>
<dbReference type="PANTHER" id="PTHR14969">
    <property type="entry name" value="SPHINGOSINE-1-PHOSPHATE PHOSPHOHYDROLASE"/>
    <property type="match status" value="1"/>
</dbReference>
<dbReference type="AlphaFoldDB" id="A0A7W6E8Q8"/>
<evidence type="ECO:0000256" key="6">
    <source>
        <dbReference type="ARBA" id="ARBA00023136"/>
    </source>
</evidence>
<keyword evidence="3 7" id="KW-0812">Transmembrane</keyword>
<reference evidence="9 10" key="1">
    <citation type="submission" date="2020-08" db="EMBL/GenBank/DDBJ databases">
        <title>Genomic Encyclopedia of Type Strains, Phase IV (KMG-IV): sequencing the most valuable type-strain genomes for metagenomic binning, comparative biology and taxonomic classification.</title>
        <authorList>
            <person name="Goeker M."/>
        </authorList>
    </citation>
    <scope>NUCLEOTIDE SEQUENCE [LARGE SCALE GENOMIC DNA]</scope>
    <source>
        <strain evidence="9 10">DSM 102238</strain>
    </source>
</reference>
<gene>
    <name evidence="9" type="ORF">GGR04_000652</name>
</gene>
<sequence length="206" mass="21628">MTSSTNPRAPAPDEISEVERFDLDVAVEVRHHHHNPFVRWAGKASEIADQPQLLAVCGCVVAAGLLGGRPALTRTGLRMLAAFGLATGMKNWLKARIRRTRPKAALEKGRYEMEAAESQDGDEGSFPSGHTAGAVAVAGAVASEHPRLALPAFGLAAAIAAIQVPRGKHYPSDLAAGFAVGLAATALAAALFASFDHAAGRHDRRR</sequence>
<name>A0A7W6E8Q8_9HYPH</name>
<feature type="transmembrane region" description="Helical" evidence="7">
    <location>
        <begin position="148"/>
        <end position="164"/>
    </location>
</feature>
<dbReference type="InterPro" id="IPR000326">
    <property type="entry name" value="PAP2/HPO"/>
</dbReference>
<evidence type="ECO:0000256" key="4">
    <source>
        <dbReference type="ARBA" id="ARBA00022801"/>
    </source>
</evidence>
<keyword evidence="10" id="KW-1185">Reference proteome</keyword>
<comment type="subcellular location">
    <subcellularLocation>
        <location evidence="1">Cell membrane</location>
        <topology evidence="1">Multi-pass membrane protein</topology>
    </subcellularLocation>
</comment>
<evidence type="ECO:0000256" key="1">
    <source>
        <dbReference type="ARBA" id="ARBA00004651"/>
    </source>
</evidence>
<evidence type="ECO:0000256" key="3">
    <source>
        <dbReference type="ARBA" id="ARBA00022692"/>
    </source>
</evidence>
<dbReference type="Proteomes" id="UP000542776">
    <property type="component" value="Unassembled WGS sequence"/>
</dbReference>
<feature type="transmembrane region" description="Helical" evidence="7">
    <location>
        <begin position="176"/>
        <end position="195"/>
    </location>
</feature>
<comment type="caution">
    <text evidence="9">The sequence shown here is derived from an EMBL/GenBank/DDBJ whole genome shotgun (WGS) entry which is preliminary data.</text>
</comment>
<proteinExistence type="predicted"/>
<dbReference type="EC" id="3.6.1.27" evidence="9"/>